<evidence type="ECO:0000256" key="2">
    <source>
        <dbReference type="ARBA" id="ARBA00022475"/>
    </source>
</evidence>
<feature type="transmembrane region" description="Helical" evidence="6">
    <location>
        <begin position="194"/>
        <end position="212"/>
    </location>
</feature>
<proteinExistence type="predicted"/>
<evidence type="ECO:0000256" key="4">
    <source>
        <dbReference type="ARBA" id="ARBA00022989"/>
    </source>
</evidence>
<dbReference type="GO" id="GO:0005886">
    <property type="term" value="C:plasma membrane"/>
    <property type="evidence" value="ECO:0007669"/>
    <property type="project" value="UniProtKB-SubCell"/>
</dbReference>
<dbReference type="PANTHER" id="PTHR42770:SF11">
    <property type="entry name" value="INNER MEMBRANE TRANSPORT PROTEIN YBAT"/>
    <property type="match status" value="1"/>
</dbReference>
<evidence type="ECO:0000256" key="3">
    <source>
        <dbReference type="ARBA" id="ARBA00022692"/>
    </source>
</evidence>
<dbReference type="InterPro" id="IPR002293">
    <property type="entry name" value="AA/rel_permease1"/>
</dbReference>
<evidence type="ECO:0000313" key="8">
    <source>
        <dbReference type="Proteomes" id="UP000254794"/>
    </source>
</evidence>
<feature type="transmembrane region" description="Helical" evidence="6">
    <location>
        <begin position="12"/>
        <end position="34"/>
    </location>
</feature>
<dbReference type="AlphaFoldDB" id="A0A378JIK2"/>
<dbReference type="OrthoDB" id="9804700at2"/>
<feature type="transmembrane region" description="Helical" evidence="6">
    <location>
        <begin position="409"/>
        <end position="429"/>
    </location>
</feature>
<feature type="transmembrane region" description="Helical" evidence="6">
    <location>
        <begin position="382"/>
        <end position="403"/>
    </location>
</feature>
<feature type="transmembrane region" description="Helical" evidence="6">
    <location>
        <begin position="126"/>
        <end position="144"/>
    </location>
</feature>
<name>A0A378JIK2_9GAMM</name>
<dbReference type="Proteomes" id="UP000254794">
    <property type="component" value="Unassembled WGS sequence"/>
</dbReference>
<evidence type="ECO:0000313" key="7">
    <source>
        <dbReference type="EMBL" id="STX51136.1"/>
    </source>
</evidence>
<feature type="transmembrane region" description="Helical" evidence="6">
    <location>
        <begin position="324"/>
        <end position="342"/>
    </location>
</feature>
<dbReference type="PANTHER" id="PTHR42770">
    <property type="entry name" value="AMINO ACID TRANSPORTER-RELATED"/>
    <property type="match status" value="1"/>
</dbReference>
<feature type="transmembrane region" description="Helical" evidence="6">
    <location>
        <begin position="274"/>
        <end position="303"/>
    </location>
</feature>
<keyword evidence="2" id="KW-1003">Cell membrane</keyword>
<keyword evidence="3 6" id="KW-0812">Transmembrane</keyword>
<organism evidence="7 8">
    <name type="scientific">Legionella busanensis</name>
    <dbReference type="NCBI Taxonomy" id="190655"/>
    <lineage>
        <taxon>Bacteria</taxon>
        <taxon>Pseudomonadati</taxon>
        <taxon>Pseudomonadota</taxon>
        <taxon>Gammaproteobacteria</taxon>
        <taxon>Legionellales</taxon>
        <taxon>Legionellaceae</taxon>
        <taxon>Legionella</taxon>
    </lineage>
</organism>
<dbReference type="InterPro" id="IPR050367">
    <property type="entry name" value="APC_superfamily"/>
</dbReference>
<dbReference type="Gene3D" id="1.20.1740.10">
    <property type="entry name" value="Amino acid/polyamine transporter I"/>
    <property type="match status" value="1"/>
</dbReference>
<evidence type="ECO:0000256" key="6">
    <source>
        <dbReference type="SAM" id="Phobius"/>
    </source>
</evidence>
<dbReference type="RefSeq" id="WP_115330790.1">
    <property type="nucleotide sequence ID" value="NZ_CAAAHP010000001.1"/>
</dbReference>
<sequence>MRDSQTGLVRALGLSALVVYGIGDILGAGIYSIVGKIAGHAGSLTWLSFALAMSIVLLTALSYSELVSRIPKSGGVSIFIQEAFNQKWVSIFVGLLLFSATIFSMATLSQAFVGYLRAFGFNLPKWLAIFIFLSILLGINIRGIKQSSIANIISTLIELSGLLIVLGCGIWFLLNSDKQLNITSLDKLPGIGDIFRGAALAFFAFTGFEDLVNVAEETKDAEKNIPRAILSSLAAAGILYLAVSWMATAIIPGNELAQSDAPLFDVVRRSYPAFPLYLFPIIAIFAVSNTTLLNYITASRLLYGMAESKLMPKFLQKVHSKYHTPYIAILLIFPVVLILGFMGSLSELAGATSTIVLMVFSFSNIALIKIKLNDKGKKNNEIFYIPSIIPWLGLTLNIIAITFLPFHNIAQAVVFVVISLILSGVVLQFEKKFKPNTLNAD</sequence>
<accession>A0A378JIK2</accession>
<feature type="transmembrane region" description="Helical" evidence="6">
    <location>
        <begin position="46"/>
        <end position="67"/>
    </location>
</feature>
<feature type="transmembrane region" description="Helical" evidence="6">
    <location>
        <begin position="156"/>
        <end position="174"/>
    </location>
</feature>
<evidence type="ECO:0000256" key="1">
    <source>
        <dbReference type="ARBA" id="ARBA00004651"/>
    </source>
</evidence>
<dbReference type="GO" id="GO:0022857">
    <property type="term" value="F:transmembrane transporter activity"/>
    <property type="evidence" value="ECO:0007669"/>
    <property type="project" value="InterPro"/>
</dbReference>
<dbReference type="Pfam" id="PF13520">
    <property type="entry name" value="AA_permease_2"/>
    <property type="match status" value="1"/>
</dbReference>
<protein>
    <submittedName>
        <fullName evidence="7">Amino acid transporter</fullName>
    </submittedName>
</protein>
<keyword evidence="4 6" id="KW-1133">Transmembrane helix</keyword>
<dbReference type="PIRSF" id="PIRSF006060">
    <property type="entry name" value="AA_transporter"/>
    <property type="match status" value="1"/>
</dbReference>
<feature type="transmembrane region" description="Helical" evidence="6">
    <location>
        <begin position="88"/>
        <end position="106"/>
    </location>
</feature>
<keyword evidence="5 6" id="KW-0472">Membrane</keyword>
<dbReference type="EMBL" id="UGOD01000001">
    <property type="protein sequence ID" value="STX51136.1"/>
    <property type="molecule type" value="Genomic_DNA"/>
</dbReference>
<feature type="transmembrane region" description="Helical" evidence="6">
    <location>
        <begin position="348"/>
        <end position="370"/>
    </location>
</feature>
<comment type="subcellular location">
    <subcellularLocation>
        <location evidence="1">Cell membrane</location>
        <topology evidence="1">Multi-pass membrane protein</topology>
    </subcellularLocation>
</comment>
<keyword evidence="8" id="KW-1185">Reference proteome</keyword>
<gene>
    <name evidence="7" type="primary">plaP</name>
    <name evidence="7" type="ORF">NCTC13316_01228</name>
</gene>
<evidence type="ECO:0000256" key="5">
    <source>
        <dbReference type="ARBA" id="ARBA00023136"/>
    </source>
</evidence>
<feature type="transmembrane region" description="Helical" evidence="6">
    <location>
        <begin position="233"/>
        <end position="254"/>
    </location>
</feature>
<reference evidence="7 8" key="1">
    <citation type="submission" date="2018-06" db="EMBL/GenBank/DDBJ databases">
        <authorList>
            <consortium name="Pathogen Informatics"/>
            <person name="Doyle S."/>
        </authorList>
    </citation>
    <scope>NUCLEOTIDE SEQUENCE [LARGE SCALE GENOMIC DNA]</scope>
    <source>
        <strain evidence="7 8">NCTC13316</strain>
    </source>
</reference>